<dbReference type="PROSITE" id="PS51257">
    <property type="entry name" value="PROKAR_LIPOPROTEIN"/>
    <property type="match status" value="1"/>
</dbReference>
<dbReference type="RefSeq" id="WP_132866613.1">
    <property type="nucleotide sequence ID" value="NZ_JTJC03000001.1"/>
</dbReference>
<reference evidence="2 3" key="1">
    <citation type="journal article" date="2015" name="Genome Announc.">
        <title>Draft Genome Sequence of the Terrestrial Cyanobacterium Scytonema millei VB511283, Isolated from Eastern India.</title>
        <authorList>
            <person name="Sen D."/>
            <person name="Chandrababunaidu M.M."/>
            <person name="Singh D."/>
            <person name="Sanghi N."/>
            <person name="Ghorai A."/>
            <person name="Mishra G.P."/>
            <person name="Madduluri M."/>
            <person name="Adhikary S.P."/>
            <person name="Tripathy S."/>
        </authorList>
    </citation>
    <scope>NUCLEOTIDE SEQUENCE [LARGE SCALE GENOMIC DNA]</scope>
    <source>
        <strain evidence="2 3">VB511283</strain>
    </source>
</reference>
<name>A0A9X5E218_9CYAN</name>
<dbReference type="AlphaFoldDB" id="A0A9X5E218"/>
<sequence length="276" mass="30246">MLVIQKIKFGCHAIKTISILCLLLLVSCGDREPDASISSQPPQQESAMSQSSEQKAQTPIFITDYPPSYPLDLLTTGSYFHGNEVQAQSGEQWLGLFSTAQGFELLPTKITVNTVRDYVLDIDETKKTGKEILVDGKNTPIFLVKGSIPLKPGIVKTVFSGNAKFSPNSPPLSVALNLESGNIYQISVKERQNPETIYHALLVYSGKDSIFQEISSCCDDGSTTLLWAGDLDRDGKLDLLIDISNHYHVSLLTLFLSSTNQNKLLEPVGQFKTTGC</sequence>
<proteinExistence type="predicted"/>
<evidence type="ECO:0000313" key="3">
    <source>
        <dbReference type="Proteomes" id="UP000031532"/>
    </source>
</evidence>
<dbReference type="Proteomes" id="UP000031532">
    <property type="component" value="Unassembled WGS sequence"/>
</dbReference>
<evidence type="ECO:0000256" key="1">
    <source>
        <dbReference type="SAM" id="MobiDB-lite"/>
    </source>
</evidence>
<dbReference type="OrthoDB" id="1091452at2"/>
<organism evidence="2 3">
    <name type="scientific">Scytonema millei VB511283</name>
    <dbReference type="NCBI Taxonomy" id="1245923"/>
    <lineage>
        <taxon>Bacteria</taxon>
        <taxon>Bacillati</taxon>
        <taxon>Cyanobacteriota</taxon>
        <taxon>Cyanophyceae</taxon>
        <taxon>Nostocales</taxon>
        <taxon>Scytonemataceae</taxon>
        <taxon>Scytonema</taxon>
    </lineage>
</organism>
<accession>A0A9X5E218</accession>
<protein>
    <submittedName>
        <fullName evidence="2">Uncharacterized protein</fullName>
    </submittedName>
</protein>
<feature type="compositionally biased region" description="Low complexity" evidence="1">
    <location>
        <begin position="38"/>
        <end position="53"/>
    </location>
</feature>
<feature type="region of interest" description="Disordered" evidence="1">
    <location>
        <begin position="34"/>
        <end position="53"/>
    </location>
</feature>
<gene>
    <name evidence="2" type="ORF">QH73_0004295</name>
</gene>
<evidence type="ECO:0000313" key="2">
    <source>
        <dbReference type="EMBL" id="NHC33890.1"/>
    </source>
</evidence>
<keyword evidence="3" id="KW-1185">Reference proteome</keyword>
<dbReference type="EMBL" id="JTJC03000001">
    <property type="protein sequence ID" value="NHC33890.1"/>
    <property type="molecule type" value="Genomic_DNA"/>
</dbReference>
<comment type="caution">
    <text evidence="2">The sequence shown here is derived from an EMBL/GenBank/DDBJ whole genome shotgun (WGS) entry which is preliminary data.</text>
</comment>